<dbReference type="InterPro" id="IPR038770">
    <property type="entry name" value="Na+/solute_symporter_sf"/>
</dbReference>
<comment type="caution">
    <text evidence="14">The sequence shown here is derived from an EMBL/GenBank/DDBJ whole genome shotgun (WGS) entry which is preliminary data.</text>
</comment>
<comment type="subcellular location">
    <subcellularLocation>
        <location evidence="3">Membrane</location>
        <topology evidence="3">Multi-pass membrane protein</topology>
    </subcellularLocation>
    <subcellularLocation>
        <location evidence="2">Plastid</location>
        <location evidence="2">Chloroplast envelope</location>
    </subcellularLocation>
</comment>
<evidence type="ECO:0000259" key="13">
    <source>
        <dbReference type="Pfam" id="PF00999"/>
    </source>
</evidence>
<comment type="function">
    <text evidence="1">May function as sodium-coupled metabolite transporter across the chloroplast envelope.</text>
</comment>
<dbReference type="Proteomes" id="UP000604825">
    <property type="component" value="Unassembled WGS sequence"/>
</dbReference>
<dbReference type="GO" id="GO:0009941">
    <property type="term" value="C:chloroplast envelope"/>
    <property type="evidence" value="ECO:0007669"/>
    <property type="project" value="UniProtKB-SubCell"/>
</dbReference>
<evidence type="ECO:0000313" key="15">
    <source>
        <dbReference type="Proteomes" id="UP000604825"/>
    </source>
</evidence>
<keyword evidence="6 12" id="KW-0812">Transmembrane</keyword>
<evidence type="ECO:0000256" key="5">
    <source>
        <dbReference type="ARBA" id="ARBA00022538"/>
    </source>
</evidence>
<dbReference type="GO" id="GO:0015297">
    <property type="term" value="F:antiporter activity"/>
    <property type="evidence" value="ECO:0007669"/>
    <property type="project" value="InterPro"/>
</dbReference>
<dbReference type="GO" id="GO:0006813">
    <property type="term" value="P:potassium ion transport"/>
    <property type="evidence" value="ECO:0007669"/>
    <property type="project" value="UniProtKB-KW"/>
</dbReference>
<organism evidence="14 15">
    <name type="scientific">Miscanthus lutarioriparius</name>
    <dbReference type="NCBI Taxonomy" id="422564"/>
    <lineage>
        <taxon>Eukaryota</taxon>
        <taxon>Viridiplantae</taxon>
        <taxon>Streptophyta</taxon>
        <taxon>Embryophyta</taxon>
        <taxon>Tracheophyta</taxon>
        <taxon>Spermatophyta</taxon>
        <taxon>Magnoliopsida</taxon>
        <taxon>Liliopsida</taxon>
        <taxon>Poales</taxon>
        <taxon>Poaceae</taxon>
        <taxon>PACMAD clade</taxon>
        <taxon>Panicoideae</taxon>
        <taxon>Andropogonodae</taxon>
        <taxon>Andropogoneae</taxon>
        <taxon>Saccharinae</taxon>
        <taxon>Miscanthus</taxon>
    </lineage>
</organism>
<dbReference type="InterPro" id="IPR050794">
    <property type="entry name" value="CPA2_transporter"/>
</dbReference>
<feature type="transmembrane region" description="Helical" evidence="12">
    <location>
        <begin position="137"/>
        <end position="158"/>
    </location>
</feature>
<evidence type="ECO:0000256" key="6">
    <source>
        <dbReference type="ARBA" id="ARBA00022692"/>
    </source>
</evidence>
<keyword evidence="4" id="KW-0813">Transport</keyword>
<evidence type="ECO:0000256" key="10">
    <source>
        <dbReference type="ARBA" id="ARBA00023136"/>
    </source>
</evidence>
<dbReference type="GO" id="GO:1902600">
    <property type="term" value="P:proton transmembrane transport"/>
    <property type="evidence" value="ECO:0007669"/>
    <property type="project" value="InterPro"/>
</dbReference>
<dbReference type="AlphaFoldDB" id="A0A811RF31"/>
<evidence type="ECO:0000256" key="11">
    <source>
        <dbReference type="ARBA" id="ARBA00038341"/>
    </source>
</evidence>
<feature type="transmembrane region" description="Helical" evidence="12">
    <location>
        <begin position="43"/>
        <end position="62"/>
    </location>
</feature>
<keyword evidence="7" id="KW-0630">Potassium</keyword>
<proteinExistence type="inferred from homology"/>
<comment type="similarity">
    <text evidence="11">Belongs to the monovalent cation:proton antiporter 2 (CPA2) transporter (TC 2.A.37) family. CHX (TC 2.A.37.4) subfamily.</text>
</comment>
<evidence type="ECO:0000256" key="9">
    <source>
        <dbReference type="ARBA" id="ARBA00023065"/>
    </source>
</evidence>
<feature type="domain" description="Cation/H+ exchanger transmembrane" evidence="13">
    <location>
        <begin position="57"/>
        <end position="154"/>
    </location>
</feature>
<dbReference type="OrthoDB" id="1612738at2759"/>
<dbReference type="Gene3D" id="1.20.1530.20">
    <property type="match status" value="1"/>
</dbReference>
<dbReference type="PANTHER" id="PTHR32468:SF30">
    <property type="entry name" value="OS12G0109150 PROTEIN"/>
    <property type="match status" value="1"/>
</dbReference>
<evidence type="ECO:0000256" key="7">
    <source>
        <dbReference type="ARBA" id="ARBA00022958"/>
    </source>
</evidence>
<evidence type="ECO:0000256" key="4">
    <source>
        <dbReference type="ARBA" id="ARBA00022448"/>
    </source>
</evidence>
<dbReference type="Pfam" id="PF00999">
    <property type="entry name" value="Na_H_Exchanger"/>
    <property type="match status" value="1"/>
</dbReference>
<feature type="transmembrane region" description="Helical" evidence="12">
    <location>
        <begin position="106"/>
        <end position="125"/>
    </location>
</feature>
<evidence type="ECO:0000256" key="12">
    <source>
        <dbReference type="SAM" id="Phobius"/>
    </source>
</evidence>
<keyword evidence="8 12" id="KW-1133">Transmembrane helix</keyword>
<dbReference type="PANTHER" id="PTHR32468">
    <property type="entry name" value="CATION/H + ANTIPORTER"/>
    <property type="match status" value="1"/>
</dbReference>
<dbReference type="GO" id="GO:0016020">
    <property type="term" value="C:membrane"/>
    <property type="evidence" value="ECO:0007669"/>
    <property type="project" value="UniProtKB-SubCell"/>
</dbReference>
<accession>A0A811RF31</accession>
<keyword evidence="5" id="KW-0633">Potassium transport</keyword>
<evidence type="ECO:0000313" key="14">
    <source>
        <dbReference type="EMBL" id="CAD6268916.1"/>
    </source>
</evidence>
<evidence type="ECO:0000256" key="2">
    <source>
        <dbReference type="ARBA" id="ARBA00004119"/>
    </source>
</evidence>
<keyword evidence="10 12" id="KW-0472">Membrane</keyword>
<keyword evidence="15" id="KW-1185">Reference proteome</keyword>
<name>A0A811RF31_9POAL</name>
<evidence type="ECO:0000256" key="1">
    <source>
        <dbReference type="ARBA" id="ARBA00003198"/>
    </source>
</evidence>
<gene>
    <name evidence="14" type="ORF">NCGR_LOCUS52221</name>
</gene>
<evidence type="ECO:0000256" key="8">
    <source>
        <dbReference type="ARBA" id="ARBA00022989"/>
    </source>
</evidence>
<protein>
    <recommendedName>
        <fullName evidence="13">Cation/H+ exchanger transmembrane domain-containing protein</fullName>
    </recommendedName>
</protein>
<keyword evidence="9" id="KW-0406">Ion transport</keyword>
<feature type="transmembrane region" description="Helical" evidence="12">
    <location>
        <begin position="74"/>
        <end position="94"/>
    </location>
</feature>
<reference evidence="14" key="1">
    <citation type="submission" date="2020-10" db="EMBL/GenBank/DDBJ databases">
        <authorList>
            <person name="Han B."/>
            <person name="Lu T."/>
            <person name="Zhao Q."/>
            <person name="Huang X."/>
            <person name="Zhao Y."/>
        </authorList>
    </citation>
    <scope>NUCLEOTIDE SEQUENCE</scope>
</reference>
<dbReference type="InterPro" id="IPR006153">
    <property type="entry name" value="Cation/H_exchanger_TM"/>
</dbReference>
<dbReference type="GO" id="GO:0012505">
    <property type="term" value="C:endomembrane system"/>
    <property type="evidence" value="ECO:0007669"/>
    <property type="project" value="TreeGrafter"/>
</dbReference>
<dbReference type="EMBL" id="CAJGYO010000014">
    <property type="protein sequence ID" value="CAD6268916.1"/>
    <property type="molecule type" value="Genomic_DNA"/>
</dbReference>
<sequence>MTAVANLSSKALEPTVKPLAAACYDNNLVNSQGMFLGDQPLRFSLPLLLVQVSVILVLSAAAHLVLRRLGQSRFVTHMLVGIFLGPSVLGRSASFRDVLFSERGTYILESVSLVALILFLFSMGVKTDLSLLRRPSGRAIAVGIMGAVVPLAVTLPVFHALQPTLPEDLKGSSLINELAVAGVHGQDPGFLRRVRALRRLRRAPRRPVHRVQAHPDGARLSRILRGGGHRRAAVGAGDGRHRVQNT</sequence>
<dbReference type="GO" id="GO:0006885">
    <property type="term" value="P:regulation of pH"/>
    <property type="evidence" value="ECO:0007669"/>
    <property type="project" value="TreeGrafter"/>
</dbReference>
<evidence type="ECO:0000256" key="3">
    <source>
        <dbReference type="ARBA" id="ARBA00004141"/>
    </source>
</evidence>